<feature type="region of interest" description="Disordered" evidence="8">
    <location>
        <begin position="366"/>
        <end position="388"/>
    </location>
</feature>
<dbReference type="GO" id="GO:0003886">
    <property type="term" value="F:DNA (cytosine-5-)-methyltransferase activity"/>
    <property type="evidence" value="ECO:0007669"/>
    <property type="project" value="UniProtKB-EC"/>
</dbReference>
<dbReference type="InterPro" id="IPR031303">
    <property type="entry name" value="C5_meth_CS"/>
</dbReference>
<evidence type="ECO:0000313" key="10">
    <source>
        <dbReference type="Proteomes" id="UP000525686"/>
    </source>
</evidence>
<dbReference type="EC" id="2.1.1.37" evidence="7"/>
<feature type="compositionally biased region" description="Basic and acidic residues" evidence="8">
    <location>
        <begin position="377"/>
        <end position="388"/>
    </location>
</feature>
<organism evidence="9 10">
    <name type="scientific">Streptomyces alkaliterrae</name>
    <dbReference type="NCBI Taxonomy" id="2213162"/>
    <lineage>
        <taxon>Bacteria</taxon>
        <taxon>Bacillati</taxon>
        <taxon>Actinomycetota</taxon>
        <taxon>Actinomycetes</taxon>
        <taxon>Kitasatosporales</taxon>
        <taxon>Streptomycetaceae</taxon>
        <taxon>Streptomyces</taxon>
    </lineage>
</organism>
<feature type="active site" evidence="5">
    <location>
        <position position="77"/>
    </location>
</feature>
<dbReference type="PROSITE" id="PS51679">
    <property type="entry name" value="SAM_MT_C5"/>
    <property type="match status" value="1"/>
</dbReference>
<comment type="catalytic activity">
    <reaction evidence="7">
        <text>a 2'-deoxycytidine in DNA + S-adenosyl-L-methionine = a 5-methyl-2'-deoxycytidine in DNA + S-adenosyl-L-homocysteine + H(+)</text>
        <dbReference type="Rhea" id="RHEA:13681"/>
        <dbReference type="Rhea" id="RHEA-COMP:11369"/>
        <dbReference type="Rhea" id="RHEA-COMP:11370"/>
        <dbReference type="ChEBI" id="CHEBI:15378"/>
        <dbReference type="ChEBI" id="CHEBI:57856"/>
        <dbReference type="ChEBI" id="CHEBI:59789"/>
        <dbReference type="ChEBI" id="CHEBI:85452"/>
        <dbReference type="ChEBI" id="CHEBI:85454"/>
        <dbReference type="EC" id="2.1.1.37"/>
    </reaction>
</comment>
<dbReference type="PROSITE" id="PS00095">
    <property type="entry name" value="C5_MTASE_2"/>
    <property type="match status" value="1"/>
</dbReference>
<dbReference type="Proteomes" id="UP000525686">
    <property type="component" value="Unassembled WGS sequence"/>
</dbReference>
<reference evidence="10" key="1">
    <citation type="submission" date="2020-05" db="EMBL/GenBank/DDBJ databases">
        <title>Classification of alakaliphilic streptomycetes isolated from an alkaline soil next to Lonar Crater, India and a proposal for the recognition of Streptomyces alkaliterrae sp. nov.</title>
        <authorList>
            <person name="Golinska P."/>
        </authorList>
    </citation>
    <scope>NUCLEOTIDE SEQUENCE [LARGE SCALE GENOMIC DNA]</scope>
    <source>
        <strain evidence="10">OF3</strain>
    </source>
</reference>
<keyword evidence="2 5" id="KW-0808">Transferase</keyword>
<keyword evidence="1 5" id="KW-0489">Methyltransferase</keyword>
<dbReference type="RefSeq" id="WP_181353200.1">
    <property type="nucleotide sequence ID" value="NZ_JABJWZ010000003.1"/>
</dbReference>
<dbReference type="InterPro" id="IPR018117">
    <property type="entry name" value="C5_DNA_meth_AS"/>
</dbReference>
<dbReference type="InterPro" id="IPR001525">
    <property type="entry name" value="C5_MeTfrase"/>
</dbReference>
<keyword evidence="3 5" id="KW-0949">S-adenosyl-L-methionine</keyword>
<dbReference type="SUPFAM" id="SSF53335">
    <property type="entry name" value="S-adenosyl-L-methionine-dependent methyltransferases"/>
    <property type="match status" value="1"/>
</dbReference>
<dbReference type="Pfam" id="PF00145">
    <property type="entry name" value="DNA_methylase"/>
    <property type="match status" value="1"/>
</dbReference>
<gene>
    <name evidence="9" type="ORF">H3146_00855</name>
</gene>
<dbReference type="PRINTS" id="PR00105">
    <property type="entry name" value="C5METTRFRASE"/>
</dbReference>
<evidence type="ECO:0000256" key="4">
    <source>
        <dbReference type="ARBA" id="ARBA00022747"/>
    </source>
</evidence>
<dbReference type="NCBIfam" id="TIGR00675">
    <property type="entry name" value="dcm"/>
    <property type="match status" value="1"/>
</dbReference>
<evidence type="ECO:0000313" key="9">
    <source>
        <dbReference type="EMBL" id="MBB1251918.1"/>
    </source>
</evidence>
<evidence type="ECO:0000256" key="7">
    <source>
        <dbReference type="RuleBase" id="RU000417"/>
    </source>
</evidence>
<dbReference type="AlphaFoldDB" id="A0A7W3WGK3"/>
<protein>
    <recommendedName>
        <fullName evidence="7">Cytosine-specific methyltransferase</fullName>
        <ecNumber evidence="7">2.1.1.37</ecNumber>
    </recommendedName>
</protein>
<comment type="caution">
    <text evidence="9">The sequence shown here is derived from an EMBL/GenBank/DDBJ whole genome shotgun (WGS) entry which is preliminary data.</text>
</comment>
<dbReference type="GO" id="GO:0003677">
    <property type="term" value="F:DNA binding"/>
    <property type="evidence" value="ECO:0007669"/>
    <property type="project" value="TreeGrafter"/>
</dbReference>
<dbReference type="GO" id="GO:0009307">
    <property type="term" value="P:DNA restriction-modification system"/>
    <property type="evidence" value="ECO:0007669"/>
    <property type="project" value="UniProtKB-KW"/>
</dbReference>
<dbReference type="PROSITE" id="PS00094">
    <property type="entry name" value="C5_MTASE_1"/>
    <property type="match status" value="1"/>
</dbReference>
<evidence type="ECO:0000256" key="8">
    <source>
        <dbReference type="SAM" id="MobiDB-lite"/>
    </source>
</evidence>
<evidence type="ECO:0000256" key="2">
    <source>
        <dbReference type="ARBA" id="ARBA00022679"/>
    </source>
</evidence>
<dbReference type="GO" id="GO:0044027">
    <property type="term" value="P:negative regulation of gene expression via chromosomal CpG island methylation"/>
    <property type="evidence" value="ECO:0007669"/>
    <property type="project" value="TreeGrafter"/>
</dbReference>
<keyword evidence="4" id="KW-0680">Restriction system</keyword>
<evidence type="ECO:0000256" key="5">
    <source>
        <dbReference type="PROSITE-ProRule" id="PRU01016"/>
    </source>
</evidence>
<dbReference type="PANTHER" id="PTHR10629">
    <property type="entry name" value="CYTOSINE-SPECIFIC METHYLTRANSFERASE"/>
    <property type="match status" value="1"/>
</dbReference>
<comment type="similarity">
    <text evidence="5 6">Belongs to the class I-like SAM-binding methyltransferase superfamily. C5-methyltransferase family.</text>
</comment>
<dbReference type="EMBL" id="JABJWZ010000003">
    <property type="protein sequence ID" value="MBB1251918.1"/>
    <property type="molecule type" value="Genomic_DNA"/>
</dbReference>
<dbReference type="Gene3D" id="3.90.120.10">
    <property type="entry name" value="DNA Methylase, subunit A, domain 2"/>
    <property type="match status" value="1"/>
</dbReference>
<dbReference type="InterPro" id="IPR050390">
    <property type="entry name" value="C5-Methyltransferase"/>
</dbReference>
<proteinExistence type="inferred from homology"/>
<dbReference type="PANTHER" id="PTHR10629:SF52">
    <property type="entry name" value="DNA (CYTOSINE-5)-METHYLTRANSFERASE 1"/>
    <property type="match status" value="1"/>
</dbReference>
<evidence type="ECO:0000256" key="1">
    <source>
        <dbReference type="ARBA" id="ARBA00022603"/>
    </source>
</evidence>
<evidence type="ECO:0000256" key="6">
    <source>
        <dbReference type="RuleBase" id="RU000416"/>
    </source>
</evidence>
<sequence length="388" mass="43078">MARPIALIDLFAGCGGMTTGFTAAQGYRPVLAVERDLAAAATYAANFGESHMRLGDIAQVPDAEIPTADVIVGGPPCQGFSNLGTRDVDDPRNKLWKEYIRFVRRARPKIFVIENVDRFRKSSEFALLRAEACPGGLLEGYELTDALLLAADYGVPQRRRRTIVIGSRVGPIPMPEATHEPVGLLGKQTWCTVRDAIADLPVVPGFDELPSRRTTFFGRVVSGLFTSEELHIRRNPTARSLERYDSVPPGGGRFDVPGHLLPRCWQKKASGTTDVMGRMRWDHPSLTIRTEFFKPEKGQYLHPQWDPDDPGNRVNRPITHREAARLQSFPDTFVWCGTKIEIARQIGNAVPPGLAHAIAVHLKPYLRGEPTSPRRPTRPEIHRSASRA</sequence>
<dbReference type="GO" id="GO:0032259">
    <property type="term" value="P:methylation"/>
    <property type="evidence" value="ECO:0007669"/>
    <property type="project" value="UniProtKB-KW"/>
</dbReference>
<evidence type="ECO:0000256" key="3">
    <source>
        <dbReference type="ARBA" id="ARBA00022691"/>
    </source>
</evidence>
<dbReference type="Gene3D" id="3.40.50.150">
    <property type="entry name" value="Vaccinia Virus protein VP39"/>
    <property type="match status" value="1"/>
</dbReference>
<accession>A0A7W3WGK3</accession>
<dbReference type="InterPro" id="IPR029063">
    <property type="entry name" value="SAM-dependent_MTases_sf"/>
</dbReference>
<name>A0A7W3WGK3_9ACTN</name>